<dbReference type="OrthoDB" id="3847827at2"/>
<dbReference type="SUPFAM" id="SSF46894">
    <property type="entry name" value="C-terminal effector domain of the bipartite response regulators"/>
    <property type="match status" value="1"/>
</dbReference>
<dbReference type="EMBL" id="FOAZ01000024">
    <property type="protein sequence ID" value="SEM34813.1"/>
    <property type="molecule type" value="Genomic_DNA"/>
</dbReference>
<dbReference type="InterPro" id="IPR049244">
    <property type="entry name" value="DUF6879"/>
</dbReference>
<accession>A0A1H7XMD9</accession>
<dbReference type="PROSITE" id="PS50043">
    <property type="entry name" value="HTH_LUXR_2"/>
    <property type="match status" value="1"/>
</dbReference>
<dbReference type="InterPro" id="IPR000792">
    <property type="entry name" value="Tscrpt_reg_LuxR_C"/>
</dbReference>
<reference evidence="3" key="1">
    <citation type="submission" date="2016-10" db="EMBL/GenBank/DDBJ databases">
        <authorList>
            <person name="Varghese N."/>
        </authorList>
    </citation>
    <scope>NUCLEOTIDE SEQUENCE [LARGE SCALE GENOMIC DNA]</scope>
    <source>
        <strain evidence="3">DSM 45096 / BCRC 16803 / CGMCC 4.1857 / CIP 109030 / JCM 12277 / KCTC 19219 / NBRC 100920 / 33214</strain>
    </source>
</reference>
<dbReference type="STRING" id="235985.SAMN05414137_124107"/>
<dbReference type="InterPro" id="IPR016032">
    <property type="entry name" value="Sig_transdc_resp-reg_C-effctor"/>
</dbReference>
<dbReference type="CDD" id="cd06170">
    <property type="entry name" value="LuxR_C_like"/>
    <property type="match status" value="1"/>
</dbReference>
<dbReference type="RefSeq" id="WP_042449955.1">
    <property type="nucleotide sequence ID" value="NZ_BBPN01000017.1"/>
</dbReference>
<evidence type="ECO:0000259" key="1">
    <source>
        <dbReference type="PROSITE" id="PS50043"/>
    </source>
</evidence>
<dbReference type="InterPro" id="IPR051797">
    <property type="entry name" value="TrmB-like"/>
</dbReference>
<proteinExistence type="predicted"/>
<dbReference type="Pfam" id="PF21806">
    <property type="entry name" value="DUF6879"/>
    <property type="match status" value="1"/>
</dbReference>
<evidence type="ECO:0000313" key="3">
    <source>
        <dbReference type="Proteomes" id="UP000183015"/>
    </source>
</evidence>
<feature type="domain" description="HTH luxR-type" evidence="1">
    <location>
        <begin position="260"/>
        <end position="325"/>
    </location>
</feature>
<dbReference type="AlphaFoldDB" id="A0A1H7XMD9"/>
<dbReference type="InterPro" id="IPR036388">
    <property type="entry name" value="WH-like_DNA-bd_sf"/>
</dbReference>
<dbReference type="SMART" id="SM00421">
    <property type="entry name" value="HTH_LUXR"/>
    <property type="match status" value="1"/>
</dbReference>
<dbReference type="Proteomes" id="UP000183015">
    <property type="component" value="Unassembled WGS sequence"/>
</dbReference>
<protein>
    <submittedName>
        <fullName evidence="2">Regulatory protein, luxR family</fullName>
    </submittedName>
</protein>
<name>A0A1H7XMD9_STRJI</name>
<dbReference type="GO" id="GO:0003677">
    <property type="term" value="F:DNA binding"/>
    <property type="evidence" value="ECO:0007669"/>
    <property type="project" value="InterPro"/>
</dbReference>
<dbReference type="GO" id="GO:0006355">
    <property type="term" value="P:regulation of DNA-templated transcription"/>
    <property type="evidence" value="ECO:0007669"/>
    <property type="project" value="InterPro"/>
</dbReference>
<dbReference type="Gene3D" id="1.10.10.10">
    <property type="entry name" value="Winged helix-like DNA-binding domain superfamily/Winged helix DNA-binding domain"/>
    <property type="match status" value="1"/>
</dbReference>
<dbReference type="eggNOG" id="COG2197">
    <property type="taxonomic scope" value="Bacteria"/>
</dbReference>
<organism evidence="2 3">
    <name type="scientific">Streptacidiphilus jiangxiensis</name>
    <dbReference type="NCBI Taxonomy" id="235985"/>
    <lineage>
        <taxon>Bacteria</taxon>
        <taxon>Bacillati</taxon>
        <taxon>Actinomycetota</taxon>
        <taxon>Actinomycetes</taxon>
        <taxon>Kitasatosporales</taxon>
        <taxon>Streptomycetaceae</taxon>
        <taxon>Streptacidiphilus</taxon>
    </lineage>
</organism>
<dbReference type="PANTHER" id="PTHR34293:SF1">
    <property type="entry name" value="HTH-TYPE TRANSCRIPTIONAL REGULATOR TRMBL2"/>
    <property type="match status" value="1"/>
</dbReference>
<dbReference type="PANTHER" id="PTHR34293">
    <property type="entry name" value="HTH-TYPE TRANSCRIPTIONAL REGULATOR TRMBL2"/>
    <property type="match status" value="1"/>
</dbReference>
<sequence length="327" mass="35965">MLTPFGLTEQADRVYRLLLRRPGCPTDKAAADFGCPEAELTGALEELTRYGLLAPSWREDGWLHVVNPRLALDTLLAYQHAEIAERNRELARSQAAAEILLSRYTEQHGGEDGLEVEQFHGAEAVRARIADLLGQTNSESLAFVPGGAQTPEVLAASKETNAEPLARGVRMRTVYLDSIRNAPGTQEHARWLTDRGAEVRTVPTLPMRLWIADRELAMVPIDPSDSGAGAVLLRQPGAIAAFLALFEAVWASAVPFGETPRRSLDDPGSQSRELLRLLARGFTDEAAARRLGISLRSERRLITELMEKLDAKSRFQLGQRAAEHGFV</sequence>
<evidence type="ECO:0000313" key="2">
    <source>
        <dbReference type="EMBL" id="SEM34813.1"/>
    </source>
</evidence>
<gene>
    <name evidence="2" type="ORF">SAMN05414137_124107</name>
</gene>
<keyword evidence="3" id="KW-1185">Reference proteome</keyword>